<evidence type="ECO:0000256" key="4">
    <source>
        <dbReference type="ARBA" id="ARBA00023136"/>
    </source>
</evidence>
<keyword evidence="3 6" id="KW-1133">Transmembrane helix</keyword>
<keyword evidence="8" id="KW-1185">Reference proteome</keyword>
<dbReference type="PANTHER" id="PTHR20855">
    <property type="entry name" value="ADIPOR/PROGESTIN RECEPTOR-RELATED"/>
    <property type="match status" value="1"/>
</dbReference>
<dbReference type="KEGG" id="knv:Pan216_40090"/>
<feature type="transmembrane region" description="Helical" evidence="6">
    <location>
        <begin position="81"/>
        <end position="99"/>
    </location>
</feature>
<comment type="subcellular location">
    <subcellularLocation>
        <location evidence="1">Membrane</location>
        <topology evidence="1">Multi-pass membrane protein</topology>
    </subcellularLocation>
</comment>
<dbReference type="AlphaFoldDB" id="A0A518B827"/>
<feature type="transmembrane region" description="Helical" evidence="6">
    <location>
        <begin position="159"/>
        <end position="178"/>
    </location>
</feature>
<gene>
    <name evidence="7" type="ORF">Pan216_40090</name>
</gene>
<evidence type="ECO:0000313" key="8">
    <source>
        <dbReference type="Proteomes" id="UP000317093"/>
    </source>
</evidence>
<dbReference type="RefSeq" id="WP_419192724.1">
    <property type="nucleotide sequence ID" value="NZ_CP036279.1"/>
</dbReference>
<dbReference type="EMBL" id="CP036279">
    <property type="protein sequence ID" value="QDU63134.1"/>
    <property type="molecule type" value="Genomic_DNA"/>
</dbReference>
<dbReference type="GO" id="GO:0046872">
    <property type="term" value="F:metal ion binding"/>
    <property type="evidence" value="ECO:0007669"/>
    <property type="project" value="UniProtKB-KW"/>
</dbReference>
<feature type="transmembrane region" description="Helical" evidence="6">
    <location>
        <begin position="41"/>
        <end position="60"/>
    </location>
</feature>
<accession>A0A518B827</accession>
<feature type="transmembrane region" description="Helical" evidence="6">
    <location>
        <begin position="190"/>
        <end position="210"/>
    </location>
</feature>
<keyword evidence="4 6" id="KW-0472">Membrane</keyword>
<feature type="binding site" evidence="5">
    <location>
        <position position="64"/>
    </location>
    <ligand>
        <name>Zn(2+)</name>
        <dbReference type="ChEBI" id="CHEBI:29105"/>
    </ligand>
</feature>
<evidence type="ECO:0000256" key="6">
    <source>
        <dbReference type="SAM" id="Phobius"/>
    </source>
</evidence>
<dbReference type="Pfam" id="PF03006">
    <property type="entry name" value="HlyIII"/>
    <property type="match status" value="1"/>
</dbReference>
<organism evidence="7 8">
    <name type="scientific">Kolteria novifilia</name>
    <dbReference type="NCBI Taxonomy" id="2527975"/>
    <lineage>
        <taxon>Bacteria</taxon>
        <taxon>Pseudomonadati</taxon>
        <taxon>Planctomycetota</taxon>
        <taxon>Planctomycetia</taxon>
        <taxon>Kolteriales</taxon>
        <taxon>Kolteriaceae</taxon>
        <taxon>Kolteria</taxon>
    </lineage>
</organism>
<evidence type="ECO:0000256" key="1">
    <source>
        <dbReference type="ARBA" id="ARBA00004141"/>
    </source>
</evidence>
<dbReference type="PANTHER" id="PTHR20855:SF3">
    <property type="entry name" value="LD03007P"/>
    <property type="match status" value="1"/>
</dbReference>
<evidence type="ECO:0000313" key="7">
    <source>
        <dbReference type="EMBL" id="QDU63134.1"/>
    </source>
</evidence>
<name>A0A518B827_9BACT</name>
<keyword evidence="5" id="KW-0479">Metal-binding</keyword>
<evidence type="ECO:0000256" key="5">
    <source>
        <dbReference type="PIRSR" id="PIRSR604254-1"/>
    </source>
</evidence>
<dbReference type="GO" id="GO:0016020">
    <property type="term" value="C:membrane"/>
    <property type="evidence" value="ECO:0007669"/>
    <property type="project" value="UniProtKB-SubCell"/>
</dbReference>
<dbReference type="InterPro" id="IPR004254">
    <property type="entry name" value="AdipoR/HlyIII-related"/>
</dbReference>
<evidence type="ECO:0000256" key="2">
    <source>
        <dbReference type="ARBA" id="ARBA00022692"/>
    </source>
</evidence>
<feature type="binding site" evidence="5">
    <location>
        <position position="187"/>
    </location>
    <ligand>
        <name>Zn(2+)</name>
        <dbReference type="ChEBI" id="CHEBI:29105"/>
    </ligand>
</feature>
<evidence type="ECO:0000256" key="3">
    <source>
        <dbReference type="ARBA" id="ARBA00022989"/>
    </source>
</evidence>
<keyword evidence="5" id="KW-0862">Zinc</keyword>
<proteinExistence type="predicted"/>
<protein>
    <submittedName>
        <fullName evidence="7">Hemolysin-III related</fullName>
    </submittedName>
</protein>
<sequence length="214" mass="23889">MLPWHHPEEIANGLTHGLGLLLSLVGGTAMLRVVLSEGTPWKIVGCGIYVGALIAVYLASTVSHLAQEPGFKDTWRRIDQAVIYLLVVGTYTPFALAYLCFGWWWLLFGTLWAIALFGFVTKLGAHHRLESVHVWSYVMLGWLPLIEIGPILSQLPPESFQMVLVGGVFYTAGTFFLVLDHRVPFFHSVWHLFVIAGSVTHYLALMQYVVPLQA</sequence>
<keyword evidence="2 6" id="KW-0812">Transmembrane</keyword>
<feature type="transmembrane region" description="Helical" evidence="6">
    <location>
        <begin position="132"/>
        <end position="153"/>
    </location>
</feature>
<dbReference type="Proteomes" id="UP000317093">
    <property type="component" value="Chromosome"/>
</dbReference>
<feature type="binding site" evidence="5">
    <location>
        <position position="191"/>
    </location>
    <ligand>
        <name>Zn(2+)</name>
        <dbReference type="ChEBI" id="CHEBI:29105"/>
    </ligand>
</feature>
<feature type="transmembrane region" description="Helical" evidence="6">
    <location>
        <begin position="12"/>
        <end position="35"/>
    </location>
</feature>
<reference evidence="7 8" key="1">
    <citation type="submission" date="2019-02" db="EMBL/GenBank/DDBJ databases">
        <title>Deep-cultivation of Planctomycetes and their phenomic and genomic characterization uncovers novel biology.</title>
        <authorList>
            <person name="Wiegand S."/>
            <person name="Jogler M."/>
            <person name="Boedeker C."/>
            <person name="Pinto D."/>
            <person name="Vollmers J."/>
            <person name="Rivas-Marin E."/>
            <person name="Kohn T."/>
            <person name="Peeters S.H."/>
            <person name="Heuer A."/>
            <person name="Rast P."/>
            <person name="Oberbeckmann S."/>
            <person name="Bunk B."/>
            <person name="Jeske O."/>
            <person name="Meyerdierks A."/>
            <person name="Storesund J.E."/>
            <person name="Kallscheuer N."/>
            <person name="Luecker S."/>
            <person name="Lage O.M."/>
            <person name="Pohl T."/>
            <person name="Merkel B.J."/>
            <person name="Hornburger P."/>
            <person name="Mueller R.-W."/>
            <person name="Bruemmer F."/>
            <person name="Labrenz M."/>
            <person name="Spormann A.M."/>
            <person name="Op den Camp H."/>
            <person name="Overmann J."/>
            <person name="Amann R."/>
            <person name="Jetten M.S.M."/>
            <person name="Mascher T."/>
            <person name="Medema M.H."/>
            <person name="Devos D.P."/>
            <person name="Kaster A.-K."/>
            <person name="Ovreas L."/>
            <person name="Rohde M."/>
            <person name="Galperin M.Y."/>
            <person name="Jogler C."/>
        </authorList>
    </citation>
    <scope>NUCLEOTIDE SEQUENCE [LARGE SCALE GENOMIC DNA]</scope>
    <source>
        <strain evidence="7 8">Pan216</strain>
    </source>
</reference>
<feature type="transmembrane region" description="Helical" evidence="6">
    <location>
        <begin position="105"/>
        <end position="125"/>
    </location>
</feature>